<reference evidence="2 3" key="1">
    <citation type="submission" date="2024-06" db="EMBL/GenBank/DDBJ databases">
        <title>Draft genome sequence of Geodermatophilus badlandi, a novel member of the Geodermatophilaceae isolated from badland sedimentary rocks in the Red desert, Wyoming, USA.</title>
        <authorList>
            <person name="Ben Tekaya S."/>
            <person name="Nouioui I."/>
            <person name="Flores G.M."/>
            <person name="Shaal M.N."/>
            <person name="Bredoire F."/>
            <person name="Basile F."/>
            <person name="Van Diepen L."/>
            <person name="Ward N.L."/>
        </authorList>
    </citation>
    <scope>NUCLEOTIDE SEQUENCE [LARGE SCALE GENOMIC DNA]</scope>
    <source>
        <strain evidence="2 3">WL48A</strain>
    </source>
</reference>
<evidence type="ECO:0000313" key="2">
    <source>
        <dbReference type="EMBL" id="MEX5717889.1"/>
    </source>
</evidence>
<feature type="region of interest" description="Disordered" evidence="1">
    <location>
        <begin position="35"/>
        <end position="55"/>
    </location>
</feature>
<accession>A0ABV3XBF9</accession>
<evidence type="ECO:0000313" key="3">
    <source>
        <dbReference type="Proteomes" id="UP001560045"/>
    </source>
</evidence>
<dbReference type="EMBL" id="JBFNXQ010000011">
    <property type="protein sequence ID" value="MEX5717889.1"/>
    <property type="molecule type" value="Genomic_DNA"/>
</dbReference>
<dbReference type="RefSeq" id="WP_369204196.1">
    <property type="nucleotide sequence ID" value="NZ_JBFNXQ010000011.1"/>
</dbReference>
<feature type="compositionally biased region" description="Low complexity" evidence="1">
    <location>
        <begin position="41"/>
        <end position="55"/>
    </location>
</feature>
<evidence type="ECO:0000256" key="1">
    <source>
        <dbReference type="SAM" id="MobiDB-lite"/>
    </source>
</evidence>
<dbReference type="Proteomes" id="UP001560045">
    <property type="component" value="Unassembled WGS sequence"/>
</dbReference>
<comment type="caution">
    <text evidence="2">The sequence shown here is derived from an EMBL/GenBank/DDBJ whole genome shotgun (WGS) entry which is preliminary data.</text>
</comment>
<proteinExistence type="predicted"/>
<organism evidence="2 3">
    <name type="scientific">Geodermatophilus maliterrae</name>
    <dbReference type="NCBI Taxonomy" id="3162531"/>
    <lineage>
        <taxon>Bacteria</taxon>
        <taxon>Bacillati</taxon>
        <taxon>Actinomycetota</taxon>
        <taxon>Actinomycetes</taxon>
        <taxon>Geodermatophilales</taxon>
        <taxon>Geodermatophilaceae</taxon>
        <taxon>Geodermatophilus</taxon>
    </lineage>
</organism>
<sequence>MPPPDCEETLVSRPPRLIGASLTVAALLAAGACAGSGTGSEAGAATGEATRCAAP</sequence>
<name>A0ABV3XBF9_9ACTN</name>
<keyword evidence="3" id="KW-1185">Reference proteome</keyword>
<protein>
    <submittedName>
        <fullName evidence="2">Uncharacterized protein</fullName>
    </submittedName>
</protein>
<gene>
    <name evidence="2" type="ORF">ABQ292_05850</name>
</gene>